<dbReference type="Gene3D" id="1.10.630.10">
    <property type="entry name" value="Cytochrome P450"/>
    <property type="match status" value="1"/>
</dbReference>
<comment type="cofactor">
    <cofactor evidence="1 8">
        <name>heme</name>
        <dbReference type="ChEBI" id="CHEBI:30413"/>
    </cofactor>
</comment>
<dbReference type="InterPro" id="IPR036396">
    <property type="entry name" value="Cyt_P450_sf"/>
</dbReference>
<keyword evidence="5 9" id="KW-0560">Oxidoreductase</keyword>
<evidence type="ECO:0000256" key="1">
    <source>
        <dbReference type="ARBA" id="ARBA00001971"/>
    </source>
</evidence>
<dbReference type="GO" id="GO:0005506">
    <property type="term" value="F:iron ion binding"/>
    <property type="evidence" value="ECO:0007669"/>
    <property type="project" value="InterPro"/>
</dbReference>
<evidence type="ECO:0000256" key="3">
    <source>
        <dbReference type="ARBA" id="ARBA00022617"/>
    </source>
</evidence>
<accession>A0A0U1LTL1</accession>
<dbReference type="OrthoDB" id="1470350at2759"/>
<dbReference type="OMA" id="NSRFCRQ"/>
<dbReference type="GO" id="GO:0016712">
    <property type="term" value="F:oxidoreductase activity, acting on paired donors, with incorporation or reduction of molecular oxygen, reduced flavin or flavoprotein as one donor, and incorporation of one atom of oxygen"/>
    <property type="evidence" value="ECO:0007669"/>
    <property type="project" value="InterPro"/>
</dbReference>
<feature type="binding site" description="axial binding residue" evidence="8">
    <location>
        <position position="463"/>
    </location>
    <ligand>
        <name>heme</name>
        <dbReference type="ChEBI" id="CHEBI:30413"/>
    </ligand>
    <ligandPart>
        <name>Fe</name>
        <dbReference type="ChEBI" id="CHEBI:18248"/>
    </ligandPart>
</feature>
<keyword evidence="4 8" id="KW-0479">Metal-binding</keyword>
<dbReference type="SUPFAM" id="SSF48264">
    <property type="entry name" value="Cytochrome P450"/>
    <property type="match status" value="1"/>
</dbReference>
<reference evidence="10 11" key="1">
    <citation type="submission" date="2015-04" db="EMBL/GenBank/DDBJ databases">
        <authorList>
            <person name="Syromyatnikov M.Y."/>
            <person name="Popov V.N."/>
        </authorList>
    </citation>
    <scope>NUCLEOTIDE SEQUENCE [LARGE SCALE GENOMIC DNA]</scope>
    <source>
        <strain evidence="10">WF-38-12</strain>
    </source>
</reference>
<evidence type="ECO:0000256" key="7">
    <source>
        <dbReference type="ARBA" id="ARBA00023033"/>
    </source>
</evidence>
<keyword evidence="7 9" id="KW-0503">Monooxygenase</keyword>
<dbReference type="PRINTS" id="PR00464">
    <property type="entry name" value="EP450II"/>
</dbReference>
<dbReference type="PRINTS" id="PR00385">
    <property type="entry name" value="P450"/>
</dbReference>
<dbReference type="Pfam" id="PF00067">
    <property type="entry name" value="p450"/>
    <property type="match status" value="1"/>
</dbReference>
<evidence type="ECO:0000313" key="10">
    <source>
        <dbReference type="EMBL" id="CRG86753.1"/>
    </source>
</evidence>
<dbReference type="GO" id="GO:0020037">
    <property type="term" value="F:heme binding"/>
    <property type="evidence" value="ECO:0007669"/>
    <property type="project" value="InterPro"/>
</dbReference>
<keyword evidence="3 8" id="KW-0349">Heme</keyword>
<evidence type="ECO:0000256" key="9">
    <source>
        <dbReference type="RuleBase" id="RU000461"/>
    </source>
</evidence>
<protein>
    <recommendedName>
        <fullName evidence="12">Cytochrome P450</fullName>
    </recommendedName>
</protein>
<dbReference type="STRING" id="28573.A0A0U1LTL1"/>
<dbReference type="InterPro" id="IPR002974">
    <property type="entry name" value="Cyt_P450_E_CYP52_ascomycetes"/>
</dbReference>
<dbReference type="EMBL" id="CVMT01000003">
    <property type="protein sequence ID" value="CRG86753.1"/>
    <property type="molecule type" value="Genomic_DNA"/>
</dbReference>
<organism evidence="10 11">
    <name type="scientific">Talaromyces islandicus</name>
    <name type="common">Penicillium islandicum</name>
    <dbReference type="NCBI Taxonomy" id="28573"/>
    <lineage>
        <taxon>Eukaryota</taxon>
        <taxon>Fungi</taxon>
        <taxon>Dikarya</taxon>
        <taxon>Ascomycota</taxon>
        <taxon>Pezizomycotina</taxon>
        <taxon>Eurotiomycetes</taxon>
        <taxon>Eurotiomycetidae</taxon>
        <taxon>Eurotiales</taxon>
        <taxon>Trichocomaceae</taxon>
        <taxon>Talaromyces</taxon>
        <taxon>Talaromyces sect. Islandici</taxon>
    </lineage>
</organism>
<dbReference type="InterPro" id="IPR047146">
    <property type="entry name" value="Cyt_P450_E_CYP52_fungi"/>
</dbReference>
<dbReference type="AlphaFoldDB" id="A0A0U1LTL1"/>
<evidence type="ECO:0000256" key="4">
    <source>
        <dbReference type="ARBA" id="ARBA00022723"/>
    </source>
</evidence>
<dbReference type="InterPro" id="IPR017972">
    <property type="entry name" value="Cyt_P450_CS"/>
</dbReference>
<dbReference type="Proteomes" id="UP000054383">
    <property type="component" value="Unassembled WGS sequence"/>
</dbReference>
<keyword evidence="6 8" id="KW-0408">Iron</keyword>
<dbReference type="InterPro" id="IPR001128">
    <property type="entry name" value="Cyt_P450"/>
</dbReference>
<dbReference type="PRINTS" id="PR01239">
    <property type="entry name" value="EP450IICYP52"/>
</dbReference>
<evidence type="ECO:0000313" key="11">
    <source>
        <dbReference type="Proteomes" id="UP000054383"/>
    </source>
</evidence>
<keyword evidence="11" id="KW-1185">Reference proteome</keyword>
<dbReference type="CDD" id="cd11063">
    <property type="entry name" value="CYP52"/>
    <property type="match status" value="1"/>
</dbReference>
<sequence length="517" mass="59368">MLAVIAGLIALYFVVLRPVYDYFRHAANARRLHCETPHTKTNSLPLGIDHIRRMNAADKRDMIPDEVLTIYKEEGVSSFQHWLGGRRQLFTAEPRNVQAILATQFNDFEIPENRQLNFLPMLGQGIFTANGQLWSHSRAMLRPQFTRQQVADLEIEELHVQQLLMHIKPDQESRWTGATNLGPLFFQLTIDSATEFLFGQSVQSQLQALPGGMSGDHNAYNWRNLAQHFDDGTRHLGSRGRLVHLYRLHNPREFQEDCREVHAFADHFVKQALKRADAEEKAEASGEKKRYVFLHELIKETKDPIELRCQLLHILLAGRDTTAGLLGWTFFLLARHPQVYSKLRKILIETFGEYDSPRDITFERLKGCVYLQHILQESLRLYPSVPLNSRMAVKDTSLPLGGGPHGTSPMYVRKGEEVHYSVYVMQRRKDIWGPDAEEFNPERWTSRRAGWEYLPFNGGPRICLGQQFALTEAGYVTTRLVQLFDEITAIDPTEVDKHQYSVTSAPKSVLVNLHSSK</sequence>
<evidence type="ECO:0000256" key="8">
    <source>
        <dbReference type="PIRSR" id="PIRSR602402-1"/>
    </source>
</evidence>
<dbReference type="PROSITE" id="PS00086">
    <property type="entry name" value="CYTOCHROME_P450"/>
    <property type="match status" value="1"/>
</dbReference>
<evidence type="ECO:0008006" key="12">
    <source>
        <dbReference type="Google" id="ProtNLM"/>
    </source>
</evidence>
<dbReference type="PANTHER" id="PTHR24287:SF1">
    <property type="entry name" value="P450, PUTATIVE (EUROFUNG)-RELATED"/>
    <property type="match status" value="1"/>
</dbReference>
<comment type="similarity">
    <text evidence="2 9">Belongs to the cytochrome P450 family.</text>
</comment>
<gene>
    <name evidence="10" type="ORF">PISL3812_03764</name>
</gene>
<name>A0A0U1LTL1_TALIS</name>
<evidence type="ECO:0000256" key="5">
    <source>
        <dbReference type="ARBA" id="ARBA00023002"/>
    </source>
</evidence>
<dbReference type="PANTHER" id="PTHR24287">
    <property type="entry name" value="P450, PUTATIVE (EUROFUNG)-RELATED"/>
    <property type="match status" value="1"/>
</dbReference>
<evidence type="ECO:0000256" key="2">
    <source>
        <dbReference type="ARBA" id="ARBA00010617"/>
    </source>
</evidence>
<evidence type="ECO:0000256" key="6">
    <source>
        <dbReference type="ARBA" id="ARBA00023004"/>
    </source>
</evidence>
<proteinExistence type="inferred from homology"/>
<dbReference type="InterPro" id="IPR002402">
    <property type="entry name" value="Cyt_P450_E_grp-II"/>
</dbReference>